<evidence type="ECO:0000313" key="4">
    <source>
        <dbReference type="Proteomes" id="UP001209878"/>
    </source>
</evidence>
<dbReference type="EMBL" id="JAODUO010000239">
    <property type="protein sequence ID" value="KAK2185362.1"/>
    <property type="molecule type" value="Genomic_DNA"/>
</dbReference>
<feature type="compositionally biased region" description="Polar residues" evidence="1">
    <location>
        <begin position="594"/>
        <end position="604"/>
    </location>
</feature>
<proteinExistence type="predicted"/>
<keyword evidence="2" id="KW-0812">Transmembrane</keyword>
<evidence type="ECO:0000256" key="1">
    <source>
        <dbReference type="SAM" id="MobiDB-lite"/>
    </source>
</evidence>
<keyword evidence="2" id="KW-1133">Transmembrane helix</keyword>
<feature type="region of interest" description="Disordered" evidence="1">
    <location>
        <begin position="594"/>
        <end position="616"/>
    </location>
</feature>
<reference evidence="3" key="1">
    <citation type="journal article" date="2023" name="Mol. Biol. Evol.">
        <title>Third-Generation Sequencing Reveals the Adaptive Role of the Epigenome in Three Deep-Sea Polychaetes.</title>
        <authorList>
            <person name="Perez M."/>
            <person name="Aroh O."/>
            <person name="Sun Y."/>
            <person name="Lan Y."/>
            <person name="Juniper S.K."/>
            <person name="Young C.R."/>
            <person name="Angers B."/>
            <person name="Qian P.Y."/>
        </authorList>
    </citation>
    <scope>NUCLEOTIDE SEQUENCE</scope>
    <source>
        <strain evidence="3">R07B-5</strain>
    </source>
</reference>
<protein>
    <submittedName>
        <fullName evidence="3">Uncharacterized protein</fullName>
    </submittedName>
</protein>
<organism evidence="3 4">
    <name type="scientific">Ridgeia piscesae</name>
    <name type="common">Tubeworm</name>
    <dbReference type="NCBI Taxonomy" id="27915"/>
    <lineage>
        <taxon>Eukaryota</taxon>
        <taxon>Metazoa</taxon>
        <taxon>Spiralia</taxon>
        <taxon>Lophotrochozoa</taxon>
        <taxon>Annelida</taxon>
        <taxon>Polychaeta</taxon>
        <taxon>Sedentaria</taxon>
        <taxon>Canalipalpata</taxon>
        <taxon>Sabellida</taxon>
        <taxon>Siboglinidae</taxon>
        <taxon>Ridgeia</taxon>
    </lineage>
</organism>
<comment type="caution">
    <text evidence="3">The sequence shown here is derived from an EMBL/GenBank/DDBJ whole genome shotgun (WGS) entry which is preliminary data.</text>
</comment>
<gene>
    <name evidence="3" type="ORF">NP493_239g07021</name>
</gene>
<evidence type="ECO:0000256" key="2">
    <source>
        <dbReference type="SAM" id="Phobius"/>
    </source>
</evidence>
<accession>A0AAD9NZI9</accession>
<evidence type="ECO:0000313" key="3">
    <source>
        <dbReference type="EMBL" id="KAK2185362.1"/>
    </source>
</evidence>
<dbReference type="AlphaFoldDB" id="A0AAD9NZI9"/>
<name>A0AAD9NZI9_RIDPI</name>
<keyword evidence="4" id="KW-1185">Reference proteome</keyword>
<sequence>MLHVPVISRFSCTDPASTRMDGLSQTPSEELVTPSVPGTLVPGGHSIPTRDTVPGGHSVPTGDTVPGGHSLATRDTYATWSLPRYEGHICHVVTPSLQGQVLTLASHKSRNRSILRCHLFNSCSVHSPLSSLQLLLSPFSAVISSTLAQSILRCHLFNSCSVHSPLSSLQLLLCPFSAVFSSTLALSILRCHLFNSCSVHSPLSSLELLLCPFSAVISSTLALSILRCLLFNSCVCPFSAVISLTLALSILCCHLFNSCSVHSPLSSLELLLCPFFAVISSTLALSILRCHLFNSCSVHSPLSSLQLLLCPFSPVFSSTLALSILRGHLFNSCSVRAPLASVTTPVVPTWTAKVSQLPTSTTAFALQQKTVPVGDGKDINNQRSVAAAPAINITKATKEMLAKMCGQNTSCADSNPKPTSVDGDKLVDRTRLSITTTPHPLAPTTIRSIYIRGHLLASHRKQTFVPPLTKSESAHLPDTASRVHVTHFKNAPARKASYVAYVKKPSRRTKKHSSFESKRFDNFRFLHETVSVYAWLLGAATLVAVSLTTLAGCFVTCFCSEKLKKYRAKKRLRTRAKGAEYERVGSVSSLVDTANESRPDSQCNDWDEPTDSVTVI</sequence>
<keyword evidence="2" id="KW-0472">Membrane</keyword>
<feature type="region of interest" description="Disordered" evidence="1">
    <location>
        <begin position="15"/>
        <end position="70"/>
    </location>
</feature>
<dbReference type="Proteomes" id="UP001209878">
    <property type="component" value="Unassembled WGS sequence"/>
</dbReference>
<feature type="transmembrane region" description="Helical" evidence="2">
    <location>
        <begin position="532"/>
        <end position="559"/>
    </location>
</feature>